<dbReference type="InterPro" id="IPR051465">
    <property type="entry name" value="Cell_Envelope_Struct_Comp"/>
</dbReference>
<feature type="signal peptide" evidence="3">
    <location>
        <begin position="1"/>
        <end position="22"/>
    </location>
</feature>
<feature type="domain" description="SLH" evidence="4">
    <location>
        <begin position="29"/>
        <end position="90"/>
    </location>
</feature>
<evidence type="ECO:0000259" key="4">
    <source>
        <dbReference type="PROSITE" id="PS51272"/>
    </source>
</evidence>
<evidence type="ECO:0000256" key="2">
    <source>
        <dbReference type="SAM" id="MobiDB-lite"/>
    </source>
</evidence>
<protein>
    <submittedName>
        <fullName evidence="5">S-layer protein</fullName>
    </submittedName>
</protein>
<feature type="domain" description="SLH" evidence="4">
    <location>
        <begin position="155"/>
        <end position="213"/>
    </location>
</feature>
<feature type="chain" id="PRO_5038881092" evidence="3">
    <location>
        <begin position="23"/>
        <end position="241"/>
    </location>
</feature>
<organism evidence="5 6">
    <name type="scientific">Bacillus thuringiensis serovar mexicanensis</name>
    <dbReference type="NCBI Taxonomy" id="180868"/>
    <lineage>
        <taxon>Bacteria</taxon>
        <taxon>Bacillati</taxon>
        <taxon>Bacillota</taxon>
        <taxon>Bacilli</taxon>
        <taxon>Bacillales</taxon>
        <taxon>Bacillaceae</taxon>
        <taxon>Bacillus</taxon>
        <taxon>Bacillus cereus group</taxon>
    </lineage>
</organism>
<comment type="caution">
    <text evidence="5">The sequence shown here is derived from an EMBL/GenBank/DDBJ whole genome shotgun (WGS) entry which is preliminary data.</text>
</comment>
<dbReference type="PANTHER" id="PTHR43308">
    <property type="entry name" value="OUTER MEMBRANE PROTEIN ALPHA-RELATED"/>
    <property type="match status" value="1"/>
</dbReference>
<gene>
    <name evidence="5" type="ORF">BK699_09620</name>
</gene>
<evidence type="ECO:0000313" key="5">
    <source>
        <dbReference type="EMBL" id="OTW50798.1"/>
    </source>
</evidence>
<feature type="domain" description="SLH" evidence="4">
    <location>
        <begin position="91"/>
        <end position="154"/>
    </location>
</feature>
<dbReference type="PANTHER" id="PTHR43308:SF1">
    <property type="entry name" value="OUTER MEMBRANE PROTEIN ALPHA"/>
    <property type="match status" value="1"/>
</dbReference>
<accession>A0A242WAC5</accession>
<dbReference type="EMBL" id="NFCF01000063">
    <property type="protein sequence ID" value="OTW50798.1"/>
    <property type="molecule type" value="Genomic_DNA"/>
</dbReference>
<dbReference type="RefSeq" id="WP_000837515.1">
    <property type="nucleotide sequence ID" value="NZ_NFCF01000063.1"/>
</dbReference>
<evidence type="ECO:0000256" key="1">
    <source>
        <dbReference type="ARBA" id="ARBA00022729"/>
    </source>
</evidence>
<dbReference type="Pfam" id="PF00395">
    <property type="entry name" value="SLH"/>
    <property type="match status" value="3"/>
</dbReference>
<dbReference type="AlphaFoldDB" id="A0A242WAC5"/>
<evidence type="ECO:0000313" key="6">
    <source>
        <dbReference type="Proteomes" id="UP000195152"/>
    </source>
</evidence>
<reference evidence="5 6" key="1">
    <citation type="submission" date="2016-10" db="EMBL/GenBank/DDBJ databases">
        <title>Comparative genomics of Bacillus thuringiensis reveals a path to pathogens against multiple invertebrate hosts.</title>
        <authorList>
            <person name="Zheng J."/>
            <person name="Gao Q."/>
            <person name="Liu H."/>
            <person name="Peng D."/>
            <person name="Ruan L."/>
            <person name="Sun M."/>
        </authorList>
    </citation>
    <scope>NUCLEOTIDE SEQUENCE [LARGE SCALE GENOMIC DNA]</scope>
    <source>
        <strain evidence="5">BGSC 4AC1</strain>
    </source>
</reference>
<dbReference type="InterPro" id="IPR001119">
    <property type="entry name" value="SLH_dom"/>
</dbReference>
<keyword evidence="1 3" id="KW-0732">Signal</keyword>
<feature type="compositionally biased region" description="Polar residues" evidence="2">
    <location>
        <begin position="204"/>
        <end position="218"/>
    </location>
</feature>
<feature type="region of interest" description="Disordered" evidence="2">
    <location>
        <begin position="204"/>
        <end position="241"/>
    </location>
</feature>
<dbReference type="Proteomes" id="UP000195152">
    <property type="component" value="Unassembled WGS sequence"/>
</dbReference>
<evidence type="ECO:0000256" key="3">
    <source>
        <dbReference type="SAM" id="SignalP"/>
    </source>
</evidence>
<sequence length="241" mass="26449">MKSKLIKTCAALSIGTLSLFGAGNSLTHAEERFVDVPQNHWSFTAIQDLKEKKIVIGYGNGIFGFGDNVTREQVAILMYNYLQPEDRGTLKNPYPDVNSQTTNYSKQILSLTALGIIKGDENGNYRPKDTLTRAEMAAILTRAFNLKIAGELTFKDVPKDHWAKDVITAVQTNNVADGTGYNEYSPSLNVTREQYAQFVYKAMNRNNQPGGNDGSTSLPVEDISGNKPGDSNVIDGGTIFK</sequence>
<proteinExistence type="predicted"/>
<name>A0A242WAC5_BACTU</name>
<dbReference type="PROSITE" id="PS51272">
    <property type="entry name" value="SLH"/>
    <property type="match status" value="3"/>
</dbReference>